<feature type="compositionally biased region" description="Low complexity" evidence="3">
    <location>
        <begin position="134"/>
        <end position="157"/>
    </location>
</feature>
<evidence type="ECO:0000256" key="3">
    <source>
        <dbReference type="SAM" id="MobiDB-lite"/>
    </source>
</evidence>
<reference evidence="5" key="1">
    <citation type="journal article" date="2020" name="Fungal Divers.">
        <title>Resolving the Mortierellaceae phylogeny through synthesis of multi-gene phylogenetics and phylogenomics.</title>
        <authorList>
            <person name="Vandepol N."/>
            <person name="Liber J."/>
            <person name="Desiro A."/>
            <person name="Na H."/>
            <person name="Kennedy M."/>
            <person name="Barry K."/>
            <person name="Grigoriev I.V."/>
            <person name="Miller A.N."/>
            <person name="O'Donnell K."/>
            <person name="Stajich J.E."/>
            <person name="Bonito G."/>
        </authorList>
    </citation>
    <scope>NUCLEOTIDE SEQUENCE</scope>
    <source>
        <strain evidence="5">KOD948</strain>
    </source>
</reference>
<dbReference type="PANTHER" id="PTHR10252">
    <property type="entry name" value="HISTONE-LIKE TRANSCRIPTION FACTOR CCAAT-RELATED"/>
    <property type="match status" value="1"/>
</dbReference>
<name>A0A9P6QCE0_9FUNG</name>
<dbReference type="Proteomes" id="UP000726737">
    <property type="component" value="Unassembled WGS sequence"/>
</dbReference>
<dbReference type="EMBL" id="JAAAJA010000044">
    <property type="protein sequence ID" value="KAG0264740.1"/>
    <property type="molecule type" value="Genomic_DNA"/>
</dbReference>
<dbReference type="GO" id="GO:0016251">
    <property type="term" value="F:RNA polymerase II general transcription initiation factor activity"/>
    <property type="evidence" value="ECO:0007669"/>
    <property type="project" value="TreeGrafter"/>
</dbReference>
<organism evidence="5 6">
    <name type="scientific">Mortierella polycephala</name>
    <dbReference type="NCBI Taxonomy" id="41804"/>
    <lineage>
        <taxon>Eukaryota</taxon>
        <taxon>Fungi</taxon>
        <taxon>Fungi incertae sedis</taxon>
        <taxon>Mucoromycota</taxon>
        <taxon>Mortierellomycotina</taxon>
        <taxon>Mortierellomycetes</taxon>
        <taxon>Mortierellales</taxon>
        <taxon>Mortierellaceae</taxon>
        <taxon>Mortierella</taxon>
    </lineage>
</organism>
<dbReference type="FunFam" id="1.10.20.10:FF:000036">
    <property type="entry name" value="CBF/NF-Y family transcription factor"/>
    <property type="match status" value="1"/>
</dbReference>
<comment type="caution">
    <text evidence="5">The sequence shown here is derived from an EMBL/GenBank/DDBJ whole genome shotgun (WGS) entry which is preliminary data.</text>
</comment>
<dbReference type="GO" id="GO:0017054">
    <property type="term" value="C:negative cofactor 2 complex"/>
    <property type="evidence" value="ECO:0007669"/>
    <property type="project" value="TreeGrafter"/>
</dbReference>
<evidence type="ECO:0000313" key="6">
    <source>
        <dbReference type="Proteomes" id="UP000726737"/>
    </source>
</evidence>
<evidence type="ECO:0000259" key="4">
    <source>
        <dbReference type="Pfam" id="PF00808"/>
    </source>
</evidence>
<protein>
    <recommendedName>
        <fullName evidence="4">Transcription factor CBF/NF-Y/archaeal histone domain-containing protein</fullName>
    </recommendedName>
</protein>
<evidence type="ECO:0000256" key="1">
    <source>
        <dbReference type="ARBA" id="ARBA00004123"/>
    </source>
</evidence>
<dbReference type="GO" id="GO:0001046">
    <property type="term" value="F:core promoter sequence-specific DNA binding"/>
    <property type="evidence" value="ECO:0007669"/>
    <property type="project" value="TreeGrafter"/>
</dbReference>
<keyword evidence="2" id="KW-0539">Nucleus</keyword>
<proteinExistence type="predicted"/>
<feature type="region of interest" description="Disordered" evidence="3">
    <location>
        <begin position="88"/>
        <end position="168"/>
    </location>
</feature>
<evidence type="ECO:0000256" key="2">
    <source>
        <dbReference type="ARBA" id="ARBA00023242"/>
    </source>
</evidence>
<dbReference type="GO" id="GO:0046982">
    <property type="term" value="F:protein heterodimerization activity"/>
    <property type="evidence" value="ECO:0007669"/>
    <property type="project" value="InterPro"/>
</dbReference>
<dbReference type="AlphaFoldDB" id="A0A9P6QCE0"/>
<dbReference type="InterPro" id="IPR050568">
    <property type="entry name" value="Transcr_DNA_Rep_Reg"/>
</dbReference>
<sequence length="198" mass="20694">MRKKYKTKFPVARIKKIMQMDEDVGKVAQATPILISKALELFMQSLIDEACMETRSKNAKRLTAAHLKKTILDKDQFDFLRDIVANVPDPQGGTGASASAGGVSGSGDAEDGNHSSSNASGSGSGSGGHHKHSNSNSNNHNNNNNHNSSSSSSSSNSTSLKKEEADPYAASAMDFASAMAAAKKGAPSKPVAASRNRG</sequence>
<dbReference type="SUPFAM" id="SSF47113">
    <property type="entry name" value="Histone-fold"/>
    <property type="match status" value="1"/>
</dbReference>
<accession>A0A9P6QCE0</accession>
<dbReference type="InterPro" id="IPR009072">
    <property type="entry name" value="Histone-fold"/>
</dbReference>
<keyword evidence="6" id="KW-1185">Reference proteome</keyword>
<feature type="region of interest" description="Disordered" evidence="3">
    <location>
        <begin position="179"/>
        <end position="198"/>
    </location>
</feature>
<feature type="domain" description="Transcription factor CBF/NF-Y/archaeal histone" evidence="4">
    <location>
        <begin position="8"/>
        <end position="69"/>
    </location>
</feature>
<dbReference type="OrthoDB" id="653904at2759"/>
<dbReference type="CDD" id="cd22906">
    <property type="entry name" value="HFD_DRAP1"/>
    <property type="match status" value="1"/>
</dbReference>
<comment type="subcellular location">
    <subcellularLocation>
        <location evidence="1">Nucleus</location>
    </subcellularLocation>
</comment>
<gene>
    <name evidence="5" type="ORF">BG011_006170</name>
</gene>
<dbReference type="PANTHER" id="PTHR10252:SF5">
    <property type="entry name" value="DR1-ASSOCIATED COREPRESSOR"/>
    <property type="match status" value="1"/>
</dbReference>
<dbReference type="InterPro" id="IPR003958">
    <property type="entry name" value="CBFA_NFYB_domain"/>
</dbReference>
<evidence type="ECO:0000313" key="5">
    <source>
        <dbReference type="EMBL" id="KAG0264740.1"/>
    </source>
</evidence>
<dbReference type="Gene3D" id="1.10.20.10">
    <property type="entry name" value="Histone, subunit A"/>
    <property type="match status" value="1"/>
</dbReference>
<dbReference type="Pfam" id="PF00808">
    <property type="entry name" value="CBFD_NFYB_HMF"/>
    <property type="match status" value="1"/>
</dbReference>